<dbReference type="InterPro" id="IPR052592">
    <property type="entry name" value="LRR-RLK"/>
</dbReference>
<dbReference type="Gramene" id="PRQ18211">
    <property type="protein sequence ID" value="PRQ18211"/>
    <property type="gene ID" value="RchiOBHm_Chr7g0203461"/>
</dbReference>
<keyword evidence="2" id="KW-1185">Reference proteome</keyword>
<keyword evidence="1" id="KW-0723">Serine/threonine-protein kinase</keyword>
<dbReference type="Proteomes" id="UP000238479">
    <property type="component" value="Chromosome 7"/>
</dbReference>
<name>A0A2P6P8E4_ROSCH</name>
<dbReference type="STRING" id="74649.A0A2P6P8E4"/>
<dbReference type="OMA" id="NDCFKLY"/>
<dbReference type="EMBL" id="PDCK01000045">
    <property type="protein sequence ID" value="PRQ18211.1"/>
    <property type="molecule type" value="Genomic_DNA"/>
</dbReference>
<protein>
    <submittedName>
        <fullName evidence="1">Putative non-specific serine/threonine protein kinase</fullName>
        <ecNumber evidence="1">2.7.11.1</ecNumber>
    </submittedName>
</protein>
<accession>A0A2P6P8E4</accession>
<dbReference type="GO" id="GO:0004674">
    <property type="term" value="F:protein serine/threonine kinase activity"/>
    <property type="evidence" value="ECO:0007669"/>
    <property type="project" value="UniProtKB-KW"/>
</dbReference>
<keyword evidence="1" id="KW-0808">Transferase</keyword>
<dbReference type="EC" id="2.7.11.1" evidence="1"/>
<dbReference type="InterPro" id="IPR032675">
    <property type="entry name" value="LRR_dom_sf"/>
</dbReference>
<dbReference type="PANTHER" id="PTHR48054:SF90">
    <property type="entry name" value="MDIS1-INTERACTING RECEPTOR LIKE KINASE 2-LIKE"/>
    <property type="match status" value="1"/>
</dbReference>
<keyword evidence="1" id="KW-0418">Kinase</keyword>
<dbReference type="InterPro" id="IPR001611">
    <property type="entry name" value="Leu-rich_rpt"/>
</dbReference>
<dbReference type="AlphaFoldDB" id="A0A2P6P8E4"/>
<evidence type="ECO:0000313" key="1">
    <source>
        <dbReference type="EMBL" id="PRQ18211.1"/>
    </source>
</evidence>
<comment type="caution">
    <text evidence="1">The sequence shown here is derived from an EMBL/GenBank/DDBJ whole genome shotgun (WGS) entry which is preliminary data.</text>
</comment>
<dbReference type="SMART" id="SM00365">
    <property type="entry name" value="LRR_SD22"/>
    <property type="match status" value="2"/>
</dbReference>
<proteinExistence type="predicted"/>
<evidence type="ECO:0000313" key="2">
    <source>
        <dbReference type="Proteomes" id="UP000238479"/>
    </source>
</evidence>
<organism evidence="1 2">
    <name type="scientific">Rosa chinensis</name>
    <name type="common">China rose</name>
    <dbReference type="NCBI Taxonomy" id="74649"/>
    <lineage>
        <taxon>Eukaryota</taxon>
        <taxon>Viridiplantae</taxon>
        <taxon>Streptophyta</taxon>
        <taxon>Embryophyta</taxon>
        <taxon>Tracheophyta</taxon>
        <taxon>Spermatophyta</taxon>
        <taxon>Magnoliopsida</taxon>
        <taxon>eudicotyledons</taxon>
        <taxon>Gunneridae</taxon>
        <taxon>Pentapetalae</taxon>
        <taxon>rosids</taxon>
        <taxon>fabids</taxon>
        <taxon>Rosales</taxon>
        <taxon>Rosaceae</taxon>
        <taxon>Rosoideae</taxon>
        <taxon>Rosoideae incertae sedis</taxon>
        <taxon>Rosa</taxon>
    </lineage>
</organism>
<dbReference type="Pfam" id="PF00560">
    <property type="entry name" value="LRR_1"/>
    <property type="match status" value="1"/>
</dbReference>
<dbReference type="PANTHER" id="PTHR48054">
    <property type="entry name" value="RECEPTOR KINASE-LIKE PROTEIN XA21"/>
    <property type="match status" value="1"/>
</dbReference>
<dbReference type="Gene3D" id="3.80.10.10">
    <property type="entry name" value="Ribonuclease Inhibitor"/>
    <property type="match status" value="1"/>
</dbReference>
<gene>
    <name evidence="1" type="ORF">RchiOBHm_Chr7g0203461</name>
</gene>
<reference evidence="1 2" key="1">
    <citation type="journal article" date="2018" name="Nat. Genet.">
        <title>The Rosa genome provides new insights in the design of modern roses.</title>
        <authorList>
            <person name="Bendahmane M."/>
        </authorList>
    </citation>
    <scope>NUCLEOTIDE SEQUENCE [LARGE SCALE GENOMIC DNA]</scope>
    <source>
        <strain evidence="2">cv. Old Blush</strain>
    </source>
</reference>
<sequence>MIPTCWKSKLLKGATPPEQQLQSSIPPQIGDLRRLQVSSLQNNSLSDPIPANISNDCFKLYYLHFGRNSRVGEIPFTLGSLSKLQIFVLQHNKLIPTSLGNLSSLEVLVTSSNNLVRGIPSSLGQLKKLTFLSLGDNGLSGTKHSSIYNLSAIGTLSALLNQLEGSIPSNSSNAFPNLHDYNIAANRFIGAID</sequence>
<dbReference type="SUPFAM" id="SSF52058">
    <property type="entry name" value="L domain-like"/>
    <property type="match status" value="1"/>
</dbReference>